<dbReference type="SMART" id="SM00408">
    <property type="entry name" value="IGc2"/>
    <property type="match status" value="1"/>
</dbReference>
<accession>A0A9J7LNP5</accession>
<evidence type="ECO:0000259" key="1">
    <source>
        <dbReference type="PROSITE" id="PS50835"/>
    </source>
</evidence>
<dbReference type="OMA" id="AYTCSIF"/>
<dbReference type="Proteomes" id="UP000001554">
    <property type="component" value="Chromosome 9"/>
</dbReference>
<dbReference type="Gene3D" id="2.60.40.10">
    <property type="entry name" value="Immunoglobulins"/>
    <property type="match status" value="1"/>
</dbReference>
<organism evidence="2 3">
    <name type="scientific">Branchiostoma floridae</name>
    <name type="common">Florida lancelet</name>
    <name type="synonym">Amphioxus</name>
    <dbReference type="NCBI Taxonomy" id="7739"/>
    <lineage>
        <taxon>Eukaryota</taxon>
        <taxon>Metazoa</taxon>
        <taxon>Chordata</taxon>
        <taxon>Cephalochordata</taxon>
        <taxon>Leptocardii</taxon>
        <taxon>Amphioxiformes</taxon>
        <taxon>Branchiostomatidae</taxon>
        <taxon>Branchiostoma</taxon>
    </lineage>
</organism>
<dbReference type="GeneID" id="118422140"/>
<dbReference type="AlphaFoldDB" id="A0A9J7LNP5"/>
<dbReference type="PANTHER" id="PTHR45889">
    <property type="entry name" value="IG-LIKE DOMAIN-CONTAINING PROTEIN"/>
    <property type="match status" value="1"/>
</dbReference>
<dbReference type="SMART" id="SM00406">
    <property type="entry name" value="IGv"/>
    <property type="match status" value="1"/>
</dbReference>
<dbReference type="InterPro" id="IPR036179">
    <property type="entry name" value="Ig-like_dom_sf"/>
</dbReference>
<dbReference type="OrthoDB" id="10055806at2759"/>
<dbReference type="InterPro" id="IPR003598">
    <property type="entry name" value="Ig_sub2"/>
</dbReference>
<dbReference type="SUPFAM" id="SSF48726">
    <property type="entry name" value="Immunoglobulin"/>
    <property type="match status" value="1"/>
</dbReference>
<protein>
    <submittedName>
        <fullName evidence="3">Kin of IRRE-like protein 1</fullName>
    </submittedName>
</protein>
<keyword evidence="2" id="KW-1185">Reference proteome</keyword>
<reference evidence="3" key="2">
    <citation type="submission" date="2025-08" db="UniProtKB">
        <authorList>
            <consortium name="RefSeq"/>
        </authorList>
    </citation>
    <scope>IDENTIFICATION</scope>
    <source>
        <strain evidence="3">S238N-H82</strain>
        <tissue evidence="3">Testes</tissue>
    </source>
</reference>
<dbReference type="KEGG" id="bfo:118422140"/>
<gene>
    <name evidence="3" type="primary">LOC118422140</name>
</gene>
<dbReference type="InterPro" id="IPR003599">
    <property type="entry name" value="Ig_sub"/>
</dbReference>
<dbReference type="InterPro" id="IPR013106">
    <property type="entry name" value="Ig_V-set"/>
</dbReference>
<dbReference type="InterPro" id="IPR013783">
    <property type="entry name" value="Ig-like_fold"/>
</dbReference>
<feature type="domain" description="Ig-like" evidence="1">
    <location>
        <begin position="41"/>
        <end position="143"/>
    </location>
</feature>
<dbReference type="RefSeq" id="XP_035685548.1">
    <property type="nucleotide sequence ID" value="XM_035829655.1"/>
</dbReference>
<name>A0A9J7LNP5_BRAFL</name>
<dbReference type="Pfam" id="PF07686">
    <property type="entry name" value="V-set"/>
    <property type="match status" value="1"/>
</dbReference>
<dbReference type="SMART" id="SM00409">
    <property type="entry name" value="IG"/>
    <property type="match status" value="1"/>
</dbReference>
<dbReference type="CDD" id="cd00099">
    <property type="entry name" value="IgV"/>
    <property type="match status" value="1"/>
</dbReference>
<dbReference type="PANTHER" id="PTHR45889:SF8">
    <property type="entry name" value="IG-LIKE DOMAIN-CONTAINING PROTEIN"/>
    <property type="match status" value="1"/>
</dbReference>
<reference evidence="2" key="1">
    <citation type="journal article" date="2020" name="Nat. Ecol. Evol.">
        <title>Deeply conserved synteny resolves early events in vertebrate evolution.</title>
        <authorList>
            <person name="Simakov O."/>
            <person name="Marletaz F."/>
            <person name="Yue J.X."/>
            <person name="O'Connell B."/>
            <person name="Jenkins J."/>
            <person name="Brandt A."/>
            <person name="Calef R."/>
            <person name="Tung C.H."/>
            <person name="Huang T.K."/>
            <person name="Schmutz J."/>
            <person name="Satoh N."/>
            <person name="Yu J.K."/>
            <person name="Putnam N.H."/>
            <person name="Green R.E."/>
            <person name="Rokhsar D.S."/>
        </authorList>
    </citation>
    <scope>NUCLEOTIDE SEQUENCE [LARGE SCALE GENOMIC DNA]</scope>
    <source>
        <strain evidence="2">S238N-H82</strain>
    </source>
</reference>
<dbReference type="InterPro" id="IPR007110">
    <property type="entry name" value="Ig-like_dom"/>
</dbReference>
<sequence length="152" mass="16634">MSEPVFGVPYRHGPAASITNKMLTNKNVFLLAAAGLFTVFPDASGVSYNAVPLPTAVLLGHTATLHCSFHDLSPDDAVSWVRSSPARAITIGRRVDPKYPRYQVVGDVQKGEFNLRIQDVSLEDRGAYTCSIFGLEPKEAMLTVYLFLNPLH</sequence>
<proteinExistence type="predicted"/>
<dbReference type="PROSITE" id="PS50835">
    <property type="entry name" value="IG_LIKE"/>
    <property type="match status" value="1"/>
</dbReference>
<evidence type="ECO:0000313" key="2">
    <source>
        <dbReference type="Proteomes" id="UP000001554"/>
    </source>
</evidence>
<evidence type="ECO:0000313" key="3">
    <source>
        <dbReference type="RefSeq" id="XP_035685548.1"/>
    </source>
</evidence>